<comment type="caution">
    <text evidence="2">The sequence shown here is derived from an EMBL/GenBank/DDBJ whole genome shotgun (WGS) entry which is preliminary data.</text>
</comment>
<keyword evidence="1" id="KW-0732">Signal</keyword>
<proteinExistence type="predicted"/>
<dbReference type="EMBL" id="JBHSFV010000002">
    <property type="protein sequence ID" value="MFC4633327.1"/>
    <property type="molecule type" value="Genomic_DNA"/>
</dbReference>
<name>A0ABV9HU06_9FLAO</name>
<dbReference type="Gene3D" id="2.40.160.130">
    <property type="entry name" value="Capsule assembly protein Wzi"/>
    <property type="match status" value="1"/>
</dbReference>
<dbReference type="RefSeq" id="WP_379977528.1">
    <property type="nucleotide sequence ID" value="NZ_JBHSFV010000002.1"/>
</dbReference>
<keyword evidence="3" id="KW-1185">Reference proteome</keyword>
<gene>
    <name evidence="2" type="ORF">ACFO3O_05380</name>
</gene>
<dbReference type="InterPro" id="IPR038636">
    <property type="entry name" value="Wzi_sf"/>
</dbReference>
<feature type="signal peptide" evidence="1">
    <location>
        <begin position="1"/>
        <end position="20"/>
    </location>
</feature>
<evidence type="ECO:0000313" key="3">
    <source>
        <dbReference type="Proteomes" id="UP001596043"/>
    </source>
</evidence>
<dbReference type="Proteomes" id="UP001596043">
    <property type="component" value="Unassembled WGS sequence"/>
</dbReference>
<accession>A0ABV9HU06</accession>
<organism evidence="2 3">
    <name type="scientific">Dokdonia ponticola</name>
    <dbReference type="NCBI Taxonomy" id="2041041"/>
    <lineage>
        <taxon>Bacteria</taxon>
        <taxon>Pseudomonadati</taxon>
        <taxon>Bacteroidota</taxon>
        <taxon>Flavobacteriia</taxon>
        <taxon>Flavobacteriales</taxon>
        <taxon>Flavobacteriaceae</taxon>
        <taxon>Dokdonia</taxon>
    </lineage>
</organism>
<dbReference type="Pfam" id="PF14052">
    <property type="entry name" value="Caps_assemb_Wzi"/>
    <property type="match status" value="1"/>
</dbReference>
<evidence type="ECO:0000256" key="1">
    <source>
        <dbReference type="SAM" id="SignalP"/>
    </source>
</evidence>
<reference evidence="3" key="1">
    <citation type="journal article" date="2019" name="Int. J. Syst. Evol. Microbiol.">
        <title>The Global Catalogue of Microorganisms (GCM) 10K type strain sequencing project: providing services to taxonomists for standard genome sequencing and annotation.</title>
        <authorList>
            <consortium name="The Broad Institute Genomics Platform"/>
            <consortium name="The Broad Institute Genome Sequencing Center for Infectious Disease"/>
            <person name="Wu L."/>
            <person name="Ma J."/>
        </authorList>
    </citation>
    <scope>NUCLEOTIDE SEQUENCE [LARGE SCALE GENOMIC DNA]</scope>
    <source>
        <strain evidence="3">YJ-61-S</strain>
    </source>
</reference>
<dbReference type="InterPro" id="IPR026950">
    <property type="entry name" value="Caps_assemb_Wzi"/>
</dbReference>
<evidence type="ECO:0000313" key="2">
    <source>
        <dbReference type="EMBL" id="MFC4633327.1"/>
    </source>
</evidence>
<protein>
    <submittedName>
        <fullName evidence="2">Capsule assembly Wzi family protein</fullName>
    </submittedName>
</protein>
<feature type="chain" id="PRO_5047342662" evidence="1">
    <location>
        <begin position="21"/>
        <end position="457"/>
    </location>
</feature>
<sequence>MKKPQIFVIFLCILSLKIFSQENAPITYEGGVEGFGYVSSEELPFWTYTNRYGRLSQETNGLVYAFAKADYEITPNSSLSFFASGVARDGIDPNIQRAELYAMFKNKWINITLGSKDFTDDTNELSSIRRNILFSSNTRALPGLLIQNAAPIKIVKNLSFDAAIAHYSLNDDRFVENARVHYKNLFFNWDINSQSSLRIGLQHVAQWAGSSPLRGEQPDGFSDFVKIFFGRGGGEEASFSDQVNVLGNHMGSYSINYKRKLSNALDIDVYYQTLFEDRSGIELNNFPDGVWGLQINRNDSKLMKGVLYEYIQTVSQSGRPRAVQNDGQQSGGDNYFINGTYLSGWTYEGRTIGLPFITINSLDEDGDFIINNRTKAHHLGVLGSFWKLDYTLKLTYVENLGSYRDPITPKDTFVYSYFQAKLPTQKYGTFSLEIGADFNEDRDTFFGGGLGYRYTFH</sequence>